<dbReference type="AlphaFoldDB" id="A0A4Y7KIE6"/>
<keyword evidence="2" id="KW-1185">Reference proteome</keyword>
<dbReference type="EMBL" id="CM010721">
    <property type="protein sequence ID" value="RZC71941.1"/>
    <property type="molecule type" value="Genomic_DNA"/>
</dbReference>
<organism evidence="1 2">
    <name type="scientific">Papaver somniferum</name>
    <name type="common">Opium poppy</name>
    <dbReference type="NCBI Taxonomy" id="3469"/>
    <lineage>
        <taxon>Eukaryota</taxon>
        <taxon>Viridiplantae</taxon>
        <taxon>Streptophyta</taxon>
        <taxon>Embryophyta</taxon>
        <taxon>Tracheophyta</taxon>
        <taxon>Spermatophyta</taxon>
        <taxon>Magnoliopsida</taxon>
        <taxon>Ranunculales</taxon>
        <taxon>Papaveraceae</taxon>
        <taxon>Papaveroideae</taxon>
        <taxon>Papaver</taxon>
    </lineage>
</organism>
<gene>
    <name evidence="1" type="ORF">C5167_035094</name>
</gene>
<protein>
    <submittedName>
        <fullName evidence="1">Uncharacterized protein</fullName>
    </submittedName>
</protein>
<proteinExistence type="predicted"/>
<evidence type="ECO:0000313" key="1">
    <source>
        <dbReference type="EMBL" id="RZC71941.1"/>
    </source>
</evidence>
<name>A0A4Y7KIE6_PAPSO</name>
<dbReference type="Gramene" id="RZC71941">
    <property type="protein sequence ID" value="RZC71941"/>
    <property type="gene ID" value="C5167_035094"/>
</dbReference>
<accession>A0A4Y7KIE6</accession>
<reference evidence="1 2" key="1">
    <citation type="journal article" date="2018" name="Science">
        <title>The opium poppy genome and morphinan production.</title>
        <authorList>
            <person name="Guo L."/>
            <person name="Winzer T."/>
            <person name="Yang X."/>
            <person name="Li Y."/>
            <person name="Ning Z."/>
            <person name="He Z."/>
            <person name="Teodor R."/>
            <person name="Lu Y."/>
            <person name="Bowser T.A."/>
            <person name="Graham I.A."/>
            <person name="Ye K."/>
        </authorList>
    </citation>
    <scope>NUCLEOTIDE SEQUENCE [LARGE SCALE GENOMIC DNA]</scope>
    <source>
        <strain evidence="2">cv. HN1</strain>
        <tissue evidence="1">Leaves</tissue>
    </source>
</reference>
<sequence length="114" mass="12810">MRIKSQVQRQCMFGAQSQLQFSFETPLDLKWFLVSQADDWLKGLRQIKSPATPGEEAVHPGHTSILGSLKGAVDPCMMAFQKLPSWVDDNLLPAESNCDNSRLRLTGWIEVFTS</sequence>
<dbReference type="Proteomes" id="UP000316621">
    <property type="component" value="Chromosome 7"/>
</dbReference>
<evidence type="ECO:0000313" key="2">
    <source>
        <dbReference type="Proteomes" id="UP000316621"/>
    </source>
</evidence>